<protein>
    <submittedName>
        <fullName evidence="1">Uncharacterized protein</fullName>
    </submittedName>
</protein>
<reference evidence="2" key="1">
    <citation type="submission" date="2015-07" db="EMBL/GenBank/DDBJ databases">
        <title>Fjat-14235 jcm11544.</title>
        <authorList>
            <person name="Liu B."/>
            <person name="Wang J."/>
            <person name="Zhu Y."/>
            <person name="Liu G."/>
            <person name="Chen Q."/>
            <person name="Chen Z."/>
            <person name="Lan J."/>
            <person name="Che J."/>
            <person name="Ge C."/>
            <person name="Shi H."/>
            <person name="Pan Z."/>
            <person name="Liu X."/>
        </authorList>
    </citation>
    <scope>NUCLEOTIDE SEQUENCE [LARGE SCALE GENOMIC DNA]</scope>
    <source>
        <strain evidence="2">JCM 11544</strain>
    </source>
</reference>
<dbReference type="RefSeq" id="WP_053429359.1">
    <property type="nucleotide sequence ID" value="NZ_JAUKEH010000004.1"/>
</dbReference>
<keyword evidence="2" id="KW-1185">Reference proteome</keyword>
<accession>A0A0M0G2J6</accession>
<evidence type="ECO:0000313" key="1">
    <source>
        <dbReference type="EMBL" id="KON83978.1"/>
    </source>
</evidence>
<dbReference type="PATRIC" id="fig|189381.12.peg.4557"/>
<dbReference type="EMBL" id="LGUE01000005">
    <property type="protein sequence ID" value="KON83978.1"/>
    <property type="molecule type" value="Genomic_DNA"/>
</dbReference>
<sequence length="120" mass="13814">MVFDVVSKYTGIKIFPVTITGNTWLMEVEPAIAIASLAHERERATDLTKKVLSQGEVFMAKSWEENLCRNEDCPLLATVVLIRDAEVKALQAAARLKRYETPRKHSRDVFYRKKLNVMFR</sequence>
<organism evidence="1 2">
    <name type="scientific">Rossellomorea marisflavi</name>
    <dbReference type="NCBI Taxonomy" id="189381"/>
    <lineage>
        <taxon>Bacteria</taxon>
        <taxon>Bacillati</taxon>
        <taxon>Bacillota</taxon>
        <taxon>Bacilli</taxon>
        <taxon>Bacillales</taxon>
        <taxon>Bacillaceae</taxon>
        <taxon>Rossellomorea</taxon>
    </lineage>
</organism>
<dbReference type="Proteomes" id="UP000037405">
    <property type="component" value="Unassembled WGS sequence"/>
</dbReference>
<name>A0A0M0G2J6_9BACI</name>
<comment type="caution">
    <text evidence="1">The sequence shown here is derived from an EMBL/GenBank/DDBJ whole genome shotgun (WGS) entry which is preliminary data.</text>
</comment>
<dbReference type="AlphaFoldDB" id="A0A0M0G2J6"/>
<dbReference type="STRING" id="189381.GCA_900166615_02412"/>
<gene>
    <name evidence="1" type="ORF">AF331_17715</name>
</gene>
<evidence type="ECO:0000313" key="2">
    <source>
        <dbReference type="Proteomes" id="UP000037405"/>
    </source>
</evidence>
<proteinExistence type="predicted"/>